<dbReference type="SUPFAM" id="SSF81342">
    <property type="entry name" value="Transmembrane di-heme cytochromes"/>
    <property type="match status" value="1"/>
</dbReference>
<evidence type="ECO:0000256" key="2">
    <source>
        <dbReference type="ARBA" id="ARBA00012951"/>
    </source>
</evidence>
<dbReference type="InterPro" id="IPR005797">
    <property type="entry name" value="Cyt_b/b6_N"/>
</dbReference>
<feature type="domain" description="Cytochrome b/b6 N-terminal region profile" evidence="7">
    <location>
        <begin position="1"/>
        <end position="180"/>
    </location>
</feature>
<dbReference type="Proteomes" id="UP001612741">
    <property type="component" value="Unassembled WGS sequence"/>
</dbReference>
<name>A0ABW7Z177_9ACTN</name>
<feature type="transmembrane region" description="Helical" evidence="6">
    <location>
        <begin position="163"/>
        <end position="179"/>
    </location>
</feature>
<keyword evidence="6" id="KW-0472">Membrane</keyword>
<evidence type="ECO:0000256" key="1">
    <source>
        <dbReference type="ARBA" id="ARBA00001971"/>
    </source>
</evidence>
<keyword evidence="6" id="KW-0812">Transmembrane</keyword>
<keyword evidence="9" id="KW-1185">Reference proteome</keyword>
<reference evidence="8 9" key="1">
    <citation type="submission" date="2024-10" db="EMBL/GenBank/DDBJ databases">
        <title>The Natural Products Discovery Center: Release of the First 8490 Sequenced Strains for Exploring Actinobacteria Biosynthetic Diversity.</title>
        <authorList>
            <person name="Kalkreuter E."/>
            <person name="Kautsar S.A."/>
            <person name="Yang D."/>
            <person name="Bader C.D."/>
            <person name="Teijaro C.N."/>
            <person name="Fluegel L."/>
            <person name="Davis C.M."/>
            <person name="Simpson J.R."/>
            <person name="Lauterbach L."/>
            <person name="Steele A.D."/>
            <person name="Gui C."/>
            <person name="Meng S."/>
            <person name="Li G."/>
            <person name="Viehrig K."/>
            <person name="Ye F."/>
            <person name="Su P."/>
            <person name="Kiefer A.F."/>
            <person name="Nichols A."/>
            <person name="Cepeda A.J."/>
            <person name="Yan W."/>
            <person name="Fan B."/>
            <person name="Jiang Y."/>
            <person name="Adhikari A."/>
            <person name="Zheng C.-J."/>
            <person name="Schuster L."/>
            <person name="Cowan T.M."/>
            <person name="Smanski M.J."/>
            <person name="Chevrette M.G."/>
            <person name="De Carvalho L.P.S."/>
            <person name="Shen B."/>
        </authorList>
    </citation>
    <scope>NUCLEOTIDE SEQUENCE [LARGE SCALE GENOMIC DNA]</scope>
    <source>
        <strain evidence="8 9">NPDC050545</strain>
    </source>
</reference>
<accession>A0ABW7Z177</accession>
<feature type="transmembrane region" description="Helical" evidence="6">
    <location>
        <begin position="74"/>
        <end position="92"/>
    </location>
</feature>
<comment type="catalytic activity">
    <reaction evidence="4">
        <text>a quinol + 2 Fe(III)-[cytochrome c](out) = a quinone + 2 Fe(II)-[cytochrome c](out) + 2 H(+)(out)</text>
        <dbReference type="Rhea" id="RHEA:11484"/>
        <dbReference type="Rhea" id="RHEA-COMP:10350"/>
        <dbReference type="Rhea" id="RHEA-COMP:14399"/>
        <dbReference type="ChEBI" id="CHEBI:15378"/>
        <dbReference type="ChEBI" id="CHEBI:24646"/>
        <dbReference type="ChEBI" id="CHEBI:29033"/>
        <dbReference type="ChEBI" id="CHEBI:29034"/>
        <dbReference type="ChEBI" id="CHEBI:132124"/>
        <dbReference type="EC" id="7.1.1.8"/>
    </reaction>
</comment>
<dbReference type="InterPro" id="IPR027387">
    <property type="entry name" value="Cytb/b6-like_sf"/>
</dbReference>
<dbReference type="InterPro" id="IPR016174">
    <property type="entry name" value="Di-haem_cyt_TM"/>
</dbReference>
<feature type="transmembrane region" description="Helical" evidence="6">
    <location>
        <begin position="12"/>
        <end position="30"/>
    </location>
</feature>
<evidence type="ECO:0000259" key="7">
    <source>
        <dbReference type="PROSITE" id="PS51002"/>
    </source>
</evidence>
<comment type="cofactor">
    <cofactor evidence="1">
        <name>heme</name>
        <dbReference type="ChEBI" id="CHEBI:30413"/>
    </cofactor>
</comment>
<sequence length="180" mass="19287">MERLRQLVGEMLLYCFVVVLLTGGFLAFFYQPSGGMVVYDGAYTPLRGTSMPAAYASMITLSFDVRGGLFIRQLHHTAAILLGLLAVFWVLIGRSRITLLVLGLVALGGLAGYGGADDPLTGTFLGRVPVPVWYGLHLLTALIVGAALVHASRQEAARQPRTAELVGLSLILTALLLYVL</sequence>
<evidence type="ECO:0000313" key="9">
    <source>
        <dbReference type="Proteomes" id="UP001612741"/>
    </source>
</evidence>
<gene>
    <name evidence="8" type="ORF">ACIBG2_30350</name>
</gene>
<dbReference type="Gene3D" id="1.20.810.10">
    <property type="entry name" value="Cytochrome Bc1 Complex, Chain C"/>
    <property type="match status" value="1"/>
</dbReference>
<evidence type="ECO:0000256" key="3">
    <source>
        <dbReference type="ARBA" id="ARBA00016116"/>
    </source>
</evidence>
<comment type="caution">
    <text evidence="8">The sequence shown here is derived from an EMBL/GenBank/DDBJ whole genome shotgun (WGS) entry which is preliminary data.</text>
</comment>
<feature type="transmembrane region" description="Helical" evidence="6">
    <location>
        <begin position="132"/>
        <end position="151"/>
    </location>
</feature>
<evidence type="ECO:0000313" key="8">
    <source>
        <dbReference type="EMBL" id="MFI6501716.1"/>
    </source>
</evidence>
<evidence type="ECO:0000256" key="5">
    <source>
        <dbReference type="ARBA" id="ARBA00029568"/>
    </source>
</evidence>
<dbReference type="EMBL" id="JBITGY010000008">
    <property type="protein sequence ID" value="MFI6501716.1"/>
    <property type="molecule type" value="Genomic_DNA"/>
</dbReference>
<evidence type="ECO:0000256" key="6">
    <source>
        <dbReference type="SAM" id="Phobius"/>
    </source>
</evidence>
<keyword evidence="6" id="KW-1133">Transmembrane helix</keyword>
<dbReference type="EC" id="7.1.1.8" evidence="2"/>
<evidence type="ECO:0000256" key="4">
    <source>
        <dbReference type="ARBA" id="ARBA00029351"/>
    </source>
</evidence>
<feature type="transmembrane region" description="Helical" evidence="6">
    <location>
        <begin position="99"/>
        <end position="116"/>
    </location>
</feature>
<dbReference type="PROSITE" id="PS51002">
    <property type="entry name" value="CYTB_NTER"/>
    <property type="match status" value="1"/>
</dbReference>
<organism evidence="8 9">
    <name type="scientific">Nonomuraea typhae</name>
    <dbReference type="NCBI Taxonomy" id="2603600"/>
    <lineage>
        <taxon>Bacteria</taxon>
        <taxon>Bacillati</taxon>
        <taxon>Actinomycetota</taxon>
        <taxon>Actinomycetes</taxon>
        <taxon>Streptosporangiales</taxon>
        <taxon>Streptosporangiaceae</taxon>
        <taxon>Nonomuraea</taxon>
    </lineage>
</organism>
<proteinExistence type="predicted"/>
<dbReference type="RefSeq" id="WP_397086475.1">
    <property type="nucleotide sequence ID" value="NZ_JBITGY010000008.1"/>
</dbReference>
<protein>
    <recommendedName>
        <fullName evidence="3">Cytochrome bc1 complex cytochrome b subunit</fullName>
        <ecNumber evidence="2">7.1.1.8</ecNumber>
    </recommendedName>
    <alternativeName>
        <fullName evidence="5">Cytochrome bc1 reductase complex subunit QcrB</fullName>
    </alternativeName>
</protein>